<comment type="caution">
    <text evidence="1">The sequence shown here is derived from an EMBL/GenBank/DDBJ whole genome shotgun (WGS) entry which is preliminary data.</text>
</comment>
<evidence type="ECO:0008006" key="2">
    <source>
        <dbReference type="Google" id="ProtNLM"/>
    </source>
</evidence>
<dbReference type="AlphaFoldDB" id="X1T9F0"/>
<proteinExistence type="predicted"/>
<dbReference type="EMBL" id="BARW01010467">
    <property type="protein sequence ID" value="GAI76634.1"/>
    <property type="molecule type" value="Genomic_DNA"/>
</dbReference>
<gene>
    <name evidence="1" type="ORF">S12H4_20598</name>
</gene>
<reference evidence="1" key="1">
    <citation type="journal article" date="2014" name="Front. Microbiol.">
        <title>High frequency of phylogenetically diverse reductive dehalogenase-homologous genes in deep subseafloor sedimentary metagenomes.</title>
        <authorList>
            <person name="Kawai M."/>
            <person name="Futagami T."/>
            <person name="Toyoda A."/>
            <person name="Takaki Y."/>
            <person name="Nishi S."/>
            <person name="Hori S."/>
            <person name="Arai W."/>
            <person name="Tsubouchi T."/>
            <person name="Morono Y."/>
            <person name="Uchiyama I."/>
            <person name="Ito T."/>
            <person name="Fujiyama A."/>
            <person name="Inagaki F."/>
            <person name="Takami H."/>
        </authorList>
    </citation>
    <scope>NUCLEOTIDE SEQUENCE</scope>
    <source>
        <strain evidence="1">Expedition CK06-06</strain>
    </source>
</reference>
<name>X1T9F0_9ZZZZ</name>
<organism evidence="1">
    <name type="scientific">marine sediment metagenome</name>
    <dbReference type="NCBI Taxonomy" id="412755"/>
    <lineage>
        <taxon>unclassified sequences</taxon>
        <taxon>metagenomes</taxon>
        <taxon>ecological metagenomes</taxon>
    </lineage>
</organism>
<accession>X1T9F0</accession>
<protein>
    <recommendedName>
        <fullName evidence="2">Methyltransferase FkbM domain-containing protein</fullName>
    </recommendedName>
</protein>
<feature type="non-terminal residue" evidence="1">
    <location>
        <position position="1"/>
    </location>
</feature>
<sequence>QHNEDYVIRKIFARIGAHNKYFVEFGADDGQVVSNTVLLRYDGWRGLLIESGNQLPSSLLNATCLRELLTPDNIEPVFEKAGVPKEFDFLSIDIDGNDYYLWEALKNYRPRVLCIEVDGDSRNTRKLEPYDEEITGSLKCSILVMTELSEKKGYKLVYNNRGNVFYIDNKDYSHYFKPLALAKWNEPYVATVDLF</sequence>
<evidence type="ECO:0000313" key="1">
    <source>
        <dbReference type="EMBL" id="GAI76634.1"/>
    </source>
</evidence>